<evidence type="ECO:0000256" key="1">
    <source>
        <dbReference type="SAM" id="SignalP"/>
    </source>
</evidence>
<comment type="caution">
    <text evidence="2">The sequence shown here is derived from an EMBL/GenBank/DDBJ whole genome shotgun (WGS) entry which is preliminary data.</text>
</comment>
<evidence type="ECO:0000313" key="3">
    <source>
        <dbReference type="Proteomes" id="UP001371218"/>
    </source>
</evidence>
<accession>A0ABU9BXP2</accession>
<name>A0ABU9BXP2_9BURK</name>
<keyword evidence="3" id="KW-1185">Reference proteome</keyword>
<evidence type="ECO:0008006" key="4">
    <source>
        <dbReference type="Google" id="ProtNLM"/>
    </source>
</evidence>
<sequence>MSSVSALSRSSLPSASVLARLVCAVALSCGASLHAADPQPAAAAESARPAIGAVLSDAQALVNSGQGAAATAKLQAVESMGPLNGYEAYMLQRLRAAAAMQENDLTRAQAAFEAVLATQRLAPAEQWQIMASLGQTLYRAKDYVASAKWLQRYAEAGGTDADVLALRAPASYFAKDYASARTLLVASTQADAAASRPTSLTTWKLLAGSQRQLNDDAGYRQTLRKMAIQYPQPAIWAELVQRELGEPSTWPERQLLDVQRLLRAAGALSGADHALSLAAQAQQAGFPGEAVKVLDEALAAPGVTEAQKAELAKQRLLAQRQAEADRRNRARDEAAARQARDGQGLVSLGWAWVTEGQTDTGLPLIAQGLQRGGLTRIDEARLHHGMALALAGQAAEARQTLSQVKGDPALVTLAGLWADFAERRTTAQP</sequence>
<proteinExistence type="predicted"/>
<dbReference type="Gene3D" id="1.25.40.10">
    <property type="entry name" value="Tetratricopeptide repeat domain"/>
    <property type="match status" value="1"/>
</dbReference>
<organism evidence="2 3">
    <name type="scientific">Ideonella lacteola</name>
    <dbReference type="NCBI Taxonomy" id="2984193"/>
    <lineage>
        <taxon>Bacteria</taxon>
        <taxon>Pseudomonadati</taxon>
        <taxon>Pseudomonadota</taxon>
        <taxon>Betaproteobacteria</taxon>
        <taxon>Burkholderiales</taxon>
        <taxon>Sphaerotilaceae</taxon>
        <taxon>Ideonella</taxon>
    </lineage>
</organism>
<evidence type="ECO:0000313" key="2">
    <source>
        <dbReference type="EMBL" id="MEK8033630.1"/>
    </source>
</evidence>
<reference evidence="2 3" key="1">
    <citation type="submission" date="2024-04" db="EMBL/GenBank/DDBJ databases">
        <title>Novel species of the genus Ideonella isolated from streams.</title>
        <authorList>
            <person name="Lu H."/>
        </authorList>
    </citation>
    <scope>NUCLEOTIDE SEQUENCE [LARGE SCALE GENOMIC DNA]</scope>
    <source>
        <strain evidence="2 3">DXS29W</strain>
    </source>
</reference>
<protein>
    <recommendedName>
        <fullName evidence="4">Tetratricopeptide repeat protein</fullName>
    </recommendedName>
</protein>
<keyword evidence="1" id="KW-0732">Signal</keyword>
<dbReference type="SUPFAM" id="SSF48452">
    <property type="entry name" value="TPR-like"/>
    <property type="match status" value="1"/>
</dbReference>
<feature type="chain" id="PRO_5046985379" description="Tetratricopeptide repeat protein" evidence="1">
    <location>
        <begin position="36"/>
        <end position="429"/>
    </location>
</feature>
<dbReference type="RefSeq" id="WP_341428054.1">
    <property type="nucleotide sequence ID" value="NZ_JBBUTG010000018.1"/>
</dbReference>
<dbReference type="EMBL" id="JBBUTG010000018">
    <property type="protein sequence ID" value="MEK8033630.1"/>
    <property type="molecule type" value="Genomic_DNA"/>
</dbReference>
<feature type="signal peptide" evidence="1">
    <location>
        <begin position="1"/>
        <end position="35"/>
    </location>
</feature>
<dbReference type="Proteomes" id="UP001371218">
    <property type="component" value="Unassembled WGS sequence"/>
</dbReference>
<dbReference type="InterPro" id="IPR011990">
    <property type="entry name" value="TPR-like_helical_dom_sf"/>
</dbReference>
<gene>
    <name evidence="2" type="ORF">AACH06_22640</name>
</gene>